<dbReference type="InterPro" id="IPR012337">
    <property type="entry name" value="RNaseH-like_sf"/>
</dbReference>
<dbReference type="Pfam" id="PF16473">
    <property type="entry name" value="Rv2179c-like"/>
    <property type="match status" value="1"/>
</dbReference>
<evidence type="ECO:0000313" key="2">
    <source>
        <dbReference type="EMBL" id="PAR20805.1"/>
    </source>
</evidence>
<dbReference type="Proteomes" id="UP000216173">
    <property type="component" value="Unassembled WGS sequence"/>
</dbReference>
<dbReference type="RefSeq" id="WP_055043551.1">
    <property type="nucleotide sequence ID" value="NZ_LBGR01000002.1"/>
</dbReference>
<accession>A0A271VTC7</accession>
<evidence type="ECO:0000313" key="3">
    <source>
        <dbReference type="Proteomes" id="UP000216173"/>
    </source>
</evidence>
<evidence type="ECO:0000259" key="1">
    <source>
        <dbReference type="Pfam" id="PF16473"/>
    </source>
</evidence>
<reference evidence="3" key="1">
    <citation type="submission" date="2017-07" db="EMBL/GenBank/DDBJ databases">
        <authorList>
            <person name="Boucher Y."/>
            <person name="Orata F.D."/>
        </authorList>
    </citation>
    <scope>NUCLEOTIDE SEQUENCE [LARGE SCALE GENOMIC DNA]</scope>
    <source>
        <strain evidence="3">OYP9E10</strain>
    </source>
</reference>
<dbReference type="GO" id="GO:0003676">
    <property type="term" value="F:nucleic acid binding"/>
    <property type="evidence" value="ECO:0007669"/>
    <property type="project" value="InterPro"/>
</dbReference>
<gene>
    <name evidence="2" type="ORF">CGU03_10770</name>
</gene>
<feature type="domain" description="3'-5' exoribonuclease Rv2179c-like" evidence="1">
    <location>
        <begin position="2"/>
        <end position="176"/>
    </location>
</feature>
<organism evidence="2 3">
    <name type="scientific">Vibrio metoecus</name>
    <dbReference type="NCBI Taxonomy" id="1481663"/>
    <lineage>
        <taxon>Bacteria</taxon>
        <taxon>Pseudomonadati</taxon>
        <taxon>Pseudomonadota</taxon>
        <taxon>Gammaproteobacteria</taxon>
        <taxon>Vibrionales</taxon>
        <taxon>Vibrionaceae</taxon>
        <taxon>Vibrio</taxon>
    </lineage>
</organism>
<dbReference type="EMBL" id="NMSH01000014">
    <property type="protein sequence ID" value="PAR20805.1"/>
    <property type="molecule type" value="Genomic_DNA"/>
</dbReference>
<comment type="caution">
    <text evidence="2">The sequence shown here is derived from an EMBL/GenBank/DDBJ whole genome shotgun (WGS) entry which is preliminary data.</text>
</comment>
<dbReference type="Gene3D" id="3.30.420.10">
    <property type="entry name" value="Ribonuclease H-like superfamily/Ribonuclease H"/>
    <property type="match status" value="1"/>
</dbReference>
<dbReference type="InterPro" id="IPR033390">
    <property type="entry name" value="Rv2179c-like"/>
</dbReference>
<dbReference type="InterPro" id="IPR036397">
    <property type="entry name" value="RNaseH_sf"/>
</dbReference>
<sequence length="183" mass="20930">MRLFLDTEFTGLKQDAGLLSLALVDEHGRAFYAECQARYSAPVDTWITEHVLAHTRWLSLPCCAPSEWRQEGQVLYGFDSDENIAHQLKQWLSQYDEVELWADCPAYDWVLFCQLFGGSQYLPHPLSYVVNDFATLLTLQGRDPLLPRVSLLTPNQQPQGQPHNALYDARLLKACFTQLIAEK</sequence>
<proteinExistence type="predicted"/>
<name>A0A271VTC7_VIBMT</name>
<dbReference type="AlphaFoldDB" id="A0A271VTC7"/>
<protein>
    <recommendedName>
        <fullName evidence="1">3'-5' exoribonuclease Rv2179c-like domain-containing protein</fullName>
    </recommendedName>
</protein>
<dbReference type="SUPFAM" id="SSF53098">
    <property type="entry name" value="Ribonuclease H-like"/>
    <property type="match status" value="1"/>
</dbReference>